<reference evidence="1" key="1">
    <citation type="journal article" date="2023" name="GigaByte">
        <title>Genome assembly of the bearded iris, Iris pallida Lam.</title>
        <authorList>
            <person name="Bruccoleri R.E."/>
            <person name="Oakeley E.J."/>
            <person name="Faust A.M.E."/>
            <person name="Altorfer M."/>
            <person name="Dessus-Babus S."/>
            <person name="Burckhardt D."/>
            <person name="Oertli M."/>
            <person name="Naumann U."/>
            <person name="Petersen F."/>
            <person name="Wong J."/>
        </authorList>
    </citation>
    <scope>NUCLEOTIDE SEQUENCE</scope>
    <source>
        <strain evidence="1">GSM-AAB239-AS_SAM_17_03QT</strain>
    </source>
</reference>
<protein>
    <submittedName>
        <fullName evidence="1">Uncharacterized protein</fullName>
    </submittedName>
</protein>
<gene>
    <name evidence="1" type="ORF">M6B38_241685</name>
</gene>
<sequence>MVPGSLREFGISDVVFFRDFRKGPVSCFAFPEYFRELFLVCFSFQKFLETFCDLWIWNRTSKTISGRPDYAVDVIYI</sequence>
<organism evidence="1 2">
    <name type="scientific">Iris pallida</name>
    <name type="common">Sweet iris</name>
    <dbReference type="NCBI Taxonomy" id="29817"/>
    <lineage>
        <taxon>Eukaryota</taxon>
        <taxon>Viridiplantae</taxon>
        <taxon>Streptophyta</taxon>
        <taxon>Embryophyta</taxon>
        <taxon>Tracheophyta</taxon>
        <taxon>Spermatophyta</taxon>
        <taxon>Magnoliopsida</taxon>
        <taxon>Liliopsida</taxon>
        <taxon>Asparagales</taxon>
        <taxon>Iridaceae</taxon>
        <taxon>Iridoideae</taxon>
        <taxon>Irideae</taxon>
        <taxon>Iris</taxon>
    </lineage>
</organism>
<reference evidence="1" key="2">
    <citation type="submission" date="2023-04" db="EMBL/GenBank/DDBJ databases">
        <authorList>
            <person name="Bruccoleri R.E."/>
            <person name="Oakeley E.J."/>
            <person name="Faust A.-M."/>
            <person name="Dessus-Babus S."/>
            <person name="Altorfer M."/>
            <person name="Burckhardt D."/>
            <person name="Oertli M."/>
            <person name="Naumann U."/>
            <person name="Petersen F."/>
            <person name="Wong J."/>
        </authorList>
    </citation>
    <scope>NUCLEOTIDE SEQUENCE</scope>
    <source>
        <strain evidence="1">GSM-AAB239-AS_SAM_17_03QT</strain>
        <tissue evidence="1">Leaf</tissue>
    </source>
</reference>
<comment type="caution">
    <text evidence="1">The sequence shown here is derived from an EMBL/GenBank/DDBJ whole genome shotgun (WGS) entry which is preliminary data.</text>
</comment>
<dbReference type="Proteomes" id="UP001140949">
    <property type="component" value="Unassembled WGS sequence"/>
</dbReference>
<evidence type="ECO:0000313" key="1">
    <source>
        <dbReference type="EMBL" id="KAJ6791863.1"/>
    </source>
</evidence>
<name>A0AAX6DJ97_IRIPA</name>
<proteinExistence type="predicted"/>
<dbReference type="AlphaFoldDB" id="A0AAX6DJ97"/>
<accession>A0AAX6DJ97</accession>
<dbReference type="EMBL" id="JANAVB010044218">
    <property type="protein sequence ID" value="KAJ6791863.1"/>
    <property type="molecule type" value="Genomic_DNA"/>
</dbReference>
<keyword evidence="2" id="KW-1185">Reference proteome</keyword>
<evidence type="ECO:0000313" key="2">
    <source>
        <dbReference type="Proteomes" id="UP001140949"/>
    </source>
</evidence>